<keyword evidence="7" id="KW-0653">Protein transport</keyword>
<evidence type="ECO:0000313" key="14">
    <source>
        <dbReference type="Proteomes" id="UP001156682"/>
    </source>
</evidence>
<dbReference type="PANTHER" id="PTHR38831">
    <property type="entry name" value="TYPE II SECRETION SYSTEM PROTEIN K"/>
    <property type="match status" value="1"/>
</dbReference>
<keyword evidence="9 10" id="KW-0472">Membrane</keyword>
<protein>
    <recommendedName>
        <fullName evidence="10">Type II secretion system protein K</fullName>
    </recommendedName>
</protein>
<keyword evidence="4 10" id="KW-1003">Cell membrane</keyword>
<dbReference type="PIRSF" id="PIRSF002786">
    <property type="entry name" value="XcpX"/>
    <property type="match status" value="1"/>
</dbReference>
<sequence length="340" mass="39012">MVLLILVVVTVALTQMQAASRQDLERIEARYLQQQGWGYLLGAETLARQVLTDGRIREQPRWWATIRGEVVSYPVDEGMLTIQVKDLRTCYNLNHLTSITSQEASIQVRELLPWRLYINAAQENPTVQKSQSWTADLDLNQFLDLARDWIDKDNEALPDGAETGQYLLADPPRIVANQPFADVSEVNWLSSENRQRFRQLPENLCVLPDTRLRLNINTLAEQDLPLLWALFEGQVQLASLQNWWNTRPTVGYKNLDDFWEDLGETNLPQDESWKQRVGGSLMFVSDFYRVTISMLLNDVTLEFEADIYLAPDAKTQIYARRLGPVDGRVQAGFLVEQEGN</sequence>
<dbReference type="Pfam" id="PF21687">
    <property type="entry name" value="T2SSK_1st"/>
    <property type="match status" value="1"/>
</dbReference>
<dbReference type="Proteomes" id="UP001156682">
    <property type="component" value="Unassembled WGS sequence"/>
</dbReference>
<name>A0ABQ5ZYW0_9GAMM</name>
<dbReference type="InterPro" id="IPR045584">
    <property type="entry name" value="Pilin-like"/>
</dbReference>
<evidence type="ECO:0000256" key="8">
    <source>
        <dbReference type="ARBA" id="ARBA00022989"/>
    </source>
</evidence>
<dbReference type="NCBIfam" id="NF037980">
    <property type="entry name" value="T2SS_GspK"/>
    <property type="match status" value="1"/>
</dbReference>
<dbReference type="Gene3D" id="1.10.40.60">
    <property type="entry name" value="EpsJ-like"/>
    <property type="match status" value="2"/>
</dbReference>
<evidence type="ECO:0000259" key="11">
    <source>
        <dbReference type="Pfam" id="PF03934"/>
    </source>
</evidence>
<keyword evidence="6" id="KW-0812">Transmembrane</keyword>
<accession>A0ABQ5ZYW0</accession>
<comment type="similarity">
    <text evidence="2 10">Belongs to the GSP K family.</text>
</comment>
<dbReference type="InterPro" id="IPR049031">
    <property type="entry name" value="T2SSK_SAM-like_1st"/>
</dbReference>
<evidence type="ECO:0000256" key="10">
    <source>
        <dbReference type="PIRNR" id="PIRNR002786"/>
    </source>
</evidence>
<comment type="subcellular location">
    <subcellularLocation>
        <location evidence="1 10">Cell inner membrane</location>
    </subcellularLocation>
</comment>
<feature type="domain" description="T2SS protein K second SAM-like" evidence="11">
    <location>
        <begin position="214"/>
        <end position="267"/>
    </location>
</feature>
<keyword evidence="3 10" id="KW-0813">Transport</keyword>
<gene>
    <name evidence="13" type="ORF">GCM10007878_05150</name>
</gene>
<evidence type="ECO:0000256" key="1">
    <source>
        <dbReference type="ARBA" id="ARBA00004533"/>
    </source>
</evidence>
<proteinExistence type="inferred from homology"/>
<keyword evidence="5 10" id="KW-0997">Cell inner membrane</keyword>
<organism evidence="13 14">
    <name type="scientific">Marinospirillum insulare</name>
    <dbReference type="NCBI Taxonomy" id="217169"/>
    <lineage>
        <taxon>Bacteria</taxon>
        <taxon>Pseudomonadati</taxon>
        <taxon>Pseudomonadota</taxon>
        <taxon>Gammaproteobacteria</taxon>
        <taxon>Oceanospirillales</taxon>
        <taxon>Oceanospirillaceae</taxon>
        <taxon>Marinospirillum</taxon>
    </lineage>
</organism>
<dbReference type="SUPFAM" id="SSF158544">
    <property type="entry name" value="GspK insert domain-like"/>
    <property type="match status" value="2"/>
</dbReference>
<evidence type="ECO:0000259" key="12">
    <source>
        <dbReference type="Pfam" id="PF21687"/>
    </source>
</evidence>
<dbReference type="SUPFAM" id="SSF54523">
    <property type="entry name" value="Pili subunits"/>
    <property type="match status" value="1"/>
</dbReference>
<dbReference type="InterPro" id="IPR038072">
    <property type="entry name" value="GspK_central_sf"/>
</dbReference>
<keyword evidence="14" id="KW-1185">Reference proteome</keyword>
<dbReference type="EMBL" id="BSOR01000011">
    <property type="protein sequence ID" value="GLR63080.1"/>
    <property type="molecule type" value="Genomic_DNA"/>
</dbReference>
<dbReference type="InterPro" id="IPR049179">
    <property type="entry name" value="T2SSK_SAM-like_2nd"/>
</dbReference>
<comment type="caution">
    <text evidence="13">The sequence shown here is derived from an EMBL/GenBank/DDBJ whole genome shotgun (WGS) entry which is preliminary data.</text>
</comment>
<evidence type="ECO:0000256" key="9">
    <source>
        <dbReference type="ARBA" id="ARBA00023136"/>
    </source>
</evidence>
<dbReference type="InterPro" id="IPR005628">
    <property type="entry name" value="GspK"/>
</dbReference>
<evidence type="ECO:0000256" key="5">
    <source>
        <dbReference type="ARBA" id="ARBA00022519"/>
    </source>
</evidence>
<evidence type="ECO:0000313" key="13">
    <source>
        <dbReference type="EMBL" id="GLR63080.1"/>
    </source>
</evidence>
<evidence type="ECO:0000256" key="6">
    <source>
        <dbReference type="ARBA" id="ARBA00022692"/>
    </source>
</evidence>
<dbReference type="Pfam" id="PF03934">
    <property type="entry name" value="T2SSK"/>
    <property type="match status" value="1"/>
</dbReference>
<feature type="domain" description="T2SS protein K first SAM-like" evidence="12">
    <location>
        <begin position="89"/>
        <end position="209"/>
    </location>
</feature>
<evidence type="ECO:0000256" key="4">
    <source>
        <dbReference type="ARBA" id="ARBA00022475"/>
    </source>
</evidence>
<dbReference type="Gene3D" id="3.30.1300.30">
    <property type="entry name" value="GSPII I/J protein-like"/>
    <property type="match status" value="1"/>
</dbReference>
<evidence type="ECO:0000256" key="3">
    <source>
        <dbReference type="ARBA" id="ARBA00022448"/>
    </source>
</evidence>
<evidence type="ECO:0000256" key="7">
    <source>
        <dbReference type="ARBA" id="ARBA00022927"/>
    </source>
</evidence>
<reference evidence="14" key="1">
    <citation type="journal article" date="2019" name="Int. J. Syst. Evol. Microbiol.">
        <title>The Global Catalogue of Microorganisms (GCM) 10K type strain sequencing project: providing services to taxonomists for standard genome sequencing and annotation.</title>
        <authorList>
            <consortium name="The Broad Institute Genomics Platform"/>
            <consortium name="The Broad Institute Genome Sequencing Center for Infectious Disease"/>
            <person name="Wu L."/>
            <person name="Ma J."/>
        </authorList>
    </citation>
    <scope>NUCLEOTIDE SEQUENCE [LARGE SCALE GENOMIC DNA]</scope>
    <source>
        <strain evidence="14">NBRC 100033</strain>
    </source>
</reference>
<keyword evidence="8" id="KW-1133">Transmembrane helix</keyword>
<evidence type="ECO:0000256" key="2">
    <source>
        <dbReference type="ARBA" id="ARBA00007246"/>
    </source>
</evidence>
<dbReference type="PANTHER" id="PTHR38831:SF1">
    <property type="entry name" value="TYPE II SECRETION SYSTEM PROTEIN K-RELATED"/>
    <property type="match status" value="1"/>
</dbReference>